<gene>
    <name evidence="9" type="ORF">Micbo1qcDRAFT_8111</name>
</gene>
<evidence type="ECO:0000256" key="8">
    <source>
        <dbReference type="SAM" id="Phobius"/>
    </source>
</evidence>
<evidence type="ECO:0000256" key="5">
    <source>
        <dbReference type="ARBA" id="ARBA00022989"/>
    </source>
</evidence>
<evidence type="ECO:0000256" key="6">
    <source>
        <dbReference type="ARBA" id="ARBA00023136"/>
    </source>
</evidence>
<dbReference type="InParanoid" id="A0A136JJZ3"/>
<feature type="transmembrane region" description="Helical" evidence="8">
    <location>
        <begin position="20"/>
        <end position="38"/>
    </location>
</feature>
<keyword evidence="3 8" id="KW-0812">Transmembrane</keyword>
<dbReference type="GO" id="GO:0005773">
    <property type="term" value="C:vacuole"/>
    <property type="evidence" value="ECO:0007669"/>
    <property type="project" value="GOC"/>
</dbReference>
<evidence type="ECO:0008006" key="11">
    <source>
        <dbReference type="Google" id="ProtNLM"/>
    </source>
</evidence>
<evidence type="ECO:0000256" key="4">
    <source>
        <dbReference type="ARBA" id="ARBA00022824"/>
    </source>
</evidence>
<dbReference type="GO" id="GO:0005789">
    <property type="term" value="C:endoplasmic reticulum membrane"/>
    <property type="evidence" value="ECO:0007669"/>
    <property type="project" value="UniProtKB-SubCell"/>
</dbReference>
<evidence type="ECO:0000256" key="1">
    <source>
        <dbReference type="ARBA" id="ARBA00004477"/>
    </source>
</evidence>
<name>A0A136JJZ3_9PEZI</name>
<feature type="transmembrane region" description="Helical" evidence="8">
    <location>
        <begin position="94"/>
        <end position="119"/>
    </location>
</feature>
<dbReference type="PANTHER" id="PTHR13505">
    <property type="entry name" value="TRANSMEMBRANE PROTEIN 208"/>
    <property type="match status" value="1"/>
</dbReference>
<feature type="compositionally biased region" description="Low complexity" evidence="7">
    <location>
        <begin position="143"/>
        <end position="155"/>
    </location>
</feature>
<organism evidence="9 10">
    <name type="scientific">Microdochium bolleyi</name>
    <dbReference type="NCBI Taxonomy" id="196109"/>
    <lineage>
        <taxon>Eukaryota</taxon>
        <taxon>Fungi</taxon>
        <taxon>Dikarya</taxon>
        <taxon>Ascomycota</taxon>
        <taxon>Pezizomycotina</taxon>
        <taxon>Sordariomycetes</taxon>
        <taxon>Xylariomycetidae</taxon>
        <taxon>Xylariales</taxon>
        <taxon>Microdochiaceae</taxon>
        <taxon>Microdochium</taxon>
    </lineage>
</organism>
<dbReference type="OrthoDB" id="10012212at2759"/>
<dbReference type="AlphaFoldDB" id="A0A136JJZ3"/>
<evidence type="ECO:0000256" key="2">
    <source>
        <dbReference type="ARBA" id="ARBA00009950"/>
    </source>
</evidence>
<evidence type="ECO:0000313" key="9">
    <source>
        <dbReference type="EMBL" id="KXJ97478.1"/>
    </source>
</evidence>
<proteinExistence type="inferred from homology"/>
<dbReference type="Pfam" id="PF05620">
    <property type="entry name" value="TMEM208_SND2"/>
    <property type="match status" value="1"/>
</dbReference>
<keyword evidence="6 8" id="KW-0472">Membrane</keyword>
<dbReference type="PANTHER" id="PTHR13505:SF7">
    <property type="entry name" value="TRANSMEMBRANE PROTEIN 208"/>
    <property type="match status" value="1"/>
</dbReference>
<comment type="similarity">
    <text evidence="2">Belongs to the TMEM208 family.</text>
</comment>
<dbReference type="GO" id="GO:0006624">
    <property type="term" value="P:vacuolar protein processing"/>
    <property type="evidence" value="ECO:0007669"/>
    <property type="project" value="TreeGrafter"/>
</dbReference>
<reference evidence="10" key="1">
    <citation type="submission" date="2016-02" db="EMBL/GenBank/DDBJ databases">
        <title>Draft genome sequence of Microdochium bolleyi, a fungal endophyte of beachgrass.</title>
        <authorList>
            <consortium name="DOE Joint Genome Institute"/>
            <person name="David A.S."/>
            <person name="May G."/>
            <person name="Haridas S."/>
            <person name="Lim J."/>
            <person name="Wang M."/>
            <person name="Labutti K."/>
            <person name="Lipzen A."/>
            <person name="Barry K."/>
            <person name="Grigoriev I.V."/>
        </authorList>
    </citation>
    <scope>NUCLEOTIDE SEQUENCE [LARGE SCALE GENOMIC DNA]</scope>
    <source>
        <strain evidence="10">J235TASD1</strain>
    </source>
</reference>
<feature type="region of interest" description="Disordered" evidence="7">
    <location>
        <begin position="143"/>
        <end position="162"/>
    </location>
</feature>
<keyword evidence="5 8" id="KW-1133">Transmembrane helix</keyword>
<dbReference type="EMBL" id="KQ964245">
    <property type="protein sequence ID" value="KXJ97478.1"/>
    <property type="molecule type" value="Genomic_DNA"/>
</dbReference>
<evidence type="ECO:0000256" key="3">
    <source>
        <dbReference type="ARBA" id="ARBA00022692"/>
    </source>
</evidence>
<dbReference type="InterPro" id="IPR008506">
    <property type="entry name" value="SND2/TMEM208"/>
</dbReference>
<dbReference type="STRING" id="196109.A0A136JJZ3"/>
<evidence type="ECO:0000313" key="10">
    <source>
        <dbReference type="Proteomes" id="UP000070501"/>
    </source>
</evidence>
<comment type="subcellular location">
    <subcellularLocation>
        <location evidence="1">Endoplasmic reticulum membrane</location>
        <topology evidence="1">Multi-pass membrane protein</topology>
    </subcellularLocation>
</comment>
<dbReference type="FunCoup" id="A0A136JJZ3">
    <property type="interactions" value="134"/>
</dbReference>
<keyword evidence="10" id="KW-1185">Reference proteome</keyword>
<evidence type="ECO:0000256" key="7">
    <source>
        <dbReference type="SAM" id="MobiDB-lite"/>
    </source>
</evidence>
<keyword evidence="4" id="KW-0256">Endoplasmic reticulum</keyword>
<protein>
    <recommendedName>
        <fullName evidence="11">DUF788 domain protein</fullName>
    </recommendedName>
</protein>
<sequence>MAQKARKDRAKANAAALTNLHIGSLVVNVFFILFHFLFRKRSLLTYGLLSVPSFICQYILESTGRPRYDAETKQLRTAGEDLAAPGLTEYMFDIVWVTWACTVLVIPFGNWAWLLWAVVPIYGASKGYSLFGAARGMAGMQQQPGEAAAAPQAGNRRQRRAA</sequence>
<dbReference type="Proteomes" id="UP000070501">
    <property type="component" value="Unassembled WGS sequence"/>
</dbReference>
<accession>A0A136JJZ3</accession>